<name>A0A392SH68_9FABA</name>
<evidence type="ECO:0000313" key="1">
    <source>
        <dbReference type="EMBL" id="MCI47777.1"/>
    </source>
</evidence>
<protein>
    <submittedName>
        <fullName evidence="1">Tesmin/TSO1-like CXC domain protein</fullName>
    </submittedName>
</protein>
<proteinExistence type="predicted"/>
<feature type="non-terminal residue" evidence="1">
    <location>
        <position position="1"/>
    </location>
</feature>
<reference evidence="1 2" key="1">
    <citation type="journal article" date="2018" name="Front. Plant Sci.">
        <title>Red Clover (Trifolium pratense) and Zigzag Clover (T. medium) - A Picture of Genomic Similarities and Differences.</title>
        <authorList>
            <person name="Dluhosova J."/>
            <person name="Istvanek J."/>
            <person name="Nedelnik J."/>
            <person name="Repkova J."/>
        </authorList>
    </citation>
    <scope>NUCLEOTIDE SEQUENCE [LARGE SCALE GENOMIC DNA]</scope>
    <source>
        <strain evidence="2">cv. 10/8</strain>
        <tissue evidence="1">Leaf</tissue>
    </source>
</reference>
<dbReference type="Proteomes" id="UP000265520">
    <property type="component" value="Unassembled WGS sequence"/>
</dbReference>
<dbReference type="AlphaFoldDB" id="A0A392SH68"/>
<dbReference type="EMBL" id="LXQA010376916">
    <property type="protein sequence ID" value="MCI47777.1"/>
    <property type="molecule type" value="Genomic_DNA"/>
</dbReference>
<sequence>SSFLLPASQGHRLSLIPALTERHLGPSENEFQATKDFTHPSVHIAGEDFGQSTPTRKRKV</sequence>
<organism evidence="1 2">
    <name type="scientific">Trifolium medium</name>
    <dbReference type="NCBI Taxonomy" id="97028"/>
    <lineage>
        <taxon>Eukaryota</taxon>
        <taxon>Viridiplantae</taxon>
        <taxon>Streptophyta</taxon>
        <taxon>Embryophyta</taxon>
        <taxon>Tracheophyta</taxon>
        <taxon>Spermatophyta</taxon>
        <taxon>Magnoliopsida</taxon>
        <taxon>eudicotyledons</taxon>
        <taxon>Gunneridae</taxon>
        <taxon>Pentapetalae</taxon>
        <taxon>rosids</taxon>
        <taxon>fabids</taxon>
        <taxon>Fabales</taxon>
        <taxon>Fabaceae</taxon>
        <taxon>Papilionoideae</taxon>
        <taxon>50 kb inversion clade</taxon>
        <taxon>NPAAA clade</taxon>
        <taxon>Hologalegina</taxon>
        <taxon>IRL clade</taxon>
        <taxon>Trifolieae</taxon>
        <taxon>Trifolium</taxon>
    </lineage>
</organism>
<keyword evidence="2" id="KW-1185">Reference proteome</keyword>
<accession>A0A392SH68</accession>
<evidence type="ECO:0000313" key="2">
    <source>
        <dbReference type="Proteomes" id="UP000265520"/>
    </source>
</evidence>
<comment type="caution">
    <text evidence="1">The sequence shown here is derived from an EMBL/GenBank/DDBJ whole genome shotgun (WGS) entry which is preliminary data.</text>
</comment>